<reference evidence="2" key="1">
    <citation type="submission" date="2022-12" db="EMBL/GenBank/DDBJ databases">
        <authorList>
            <person name="Wang J."/>
        </authorList>
    </citation>
    <scope>NUCLEOTIDE SEQUENCE</scope>
    <source>
        <strain evidence="2">HY-45-18</strain>
    </source>
</reference>
<evidence type="ECO:0000259" key="1">
    <source>
        <dbReference type="Pfam" id="PF00534"/>
    </source>
</evidence>
<dbReference type="RefSeq" id="WP_268040685.1">
    <property type="nucleotide sequence ID" value="NZ_JAPQER010000003.1"/>
</dbReference>
<dbReference type="PANTHER" id="PTHR12526">
    <property type="entry name" value="GLYCOSYLTRANSFERASE"/>
    <property type="match status" value="1"/>
</dbReference>
<dbReference type="Proteomes" id="UP001078443">
    <property type="component" value="Unassembled WGS sequence"/>
</dbReference>
<keyword evidence="3" id="KW-1185">Reference proteome</keyword>
<dbReference type="SUPFAM" id="SSF53756">
    <property type="entry name" value="UDP-Glycosyltransferase/glycogen phosphorylase"/>
    <property type="match status" value="1"/>
</dbReference>
<dbReference type="CDD" id="cd03794">
    <property type="entry name" value="GT4_WbuB-like"/>
    <property type="match status" value="1"/>
</dbReference>
<feature type="domain" description="Glycosyl transferase family 1" evidence="1">
    <location>
        <begin position="214"/>
        <end position="331"/>
    </location>
</feature>
<sequence>MENILMLQVLFPNIEKEKNLYSDLAEEFVKQGYNVYVVTIQDYISADVVKKSTFVEEKLGVKVLRVKMPTKYFNTNFIEKGITTELIPYYYKKAIKQFFSNVRFNLIVPISIIPGMYKIVSYLKKRNPEAKTYLLLRDMFPQMAMNMGVLPKPMYYYFRYQQIKLYNLADKIGCMSAGNIEYVKVNLPEVDSKKLCYLPNWRTIRERKENTIDFKKEYGLEGKIVAIFGGVLGIQQGLDFLLKLANEIKDEYPKLHFLLIGNGTEKEKLKKYVIEKQLHNVTIIDRIPSQKYEAALQQCDIGLINLDGDLKVPHIPSKTLSYLEAGLPILACVDAHTDYGKLLEEEYKSGKCSLYGDLKSYKNNLIYMIDKQGRKKMSENGNEYLRNNLTTNHIVKKLLGSL</sequence>
<name>A0ABT4CZH0_9CLOT</name>
<dbReference type="InterPro" id="IPR001296">
    <property type="entry name" value="Glyco_trans_1"/>
</dbReference>
<gene>
    <name evidence="2" type="ORF">OW763_08415</name>
</gene>
<evidence type="ECO:0000313" key="2">
    <source>
        <dbReference type="EMBL" id="MCY6484379.1"/>
    </source>
</evidence>
<proteinExistence type="predicted"/>
<evidence type="ECO:0000313" key="3">
    <source>
        <dbReference type="Proteomes" id="UP001078443"/>
    </source>
</evidence>
<comment type="caution">
    <text evidence="2">The sequence shown here is derived from an EMBL/GenBank/DDBJ whole genome shotgun (WGS) entry which is preliminary data.</text>
</comment>
<dbReference type="EMBL" id="JAPQER010000003">
    <property type="protein sequence ID" value="MCY6484379.1"/>
    <property type="molecule type" value="Genomic_DNA"/>
</dbReference>
<accession>A0ABT4CZH0</accession>
<organism evidence="2 3">
    <name type="scientific">Clostridium aestuarii</name>
    <dbReference type="NCBI Taxonomy" id="338193"/>
    <lineage>
        <taxon>Bacteria</taxon>
        <taxon>Bacillati</taxon>
        <taxon>Bacillota</taxon>
        <taxon>Clostridia</taxon>
        <taxon>Eubacteriales</taxon>
        <taxon>Clostridiaceae</taxon>
        <taxon>Clostridium</taxon>
    </lineage>
</organism>
<dbReference type="Gene3D" id="3.40.50.2000">
    <property type="entry name" value="Glycogen Phosphorylase B"/>
    <property type="match status" value="2"/>
</dbReference>
<protein>
    <submittedName>
        <fullName evidence="2">Glycosyltransferase family 4 protein</fullName>
    </submittedName>
</protein>
<dbReference type="Pfam" id="PF00534">
    <property type="entry name" value="Glycos_transf_1"/>
    <property type="match status" value="1"/>
</dbReference>
<dbReference type="PANTHER" id="PTHR12526:SF609">
    <property type="entry name" value="LIPOPOLYSACCHARIDE BIOSYNTHESIS PROTEIN"/>
    <property type="match status" value="1"/>
</dbReference>